<evidence type="ECO:0000313" key="3">
    <source>
        <dbReference type="Proteomes" id="UP000252004"/>
    </source>
</evidence>
<dbReference type="Proteomes" id="UP000252004">
    <property type="component" value="Plasmid unnamed2"/>
</dbReference>
<feature type="compositionally biased region" description="Low complexity" evidence="1">
    <location>
        <begin position="11"/>
        <end position="38"/>
    </location>
</feature>
<name>A0A344UB79_9ACTN</name>
<feature type="compositionally biased region" description="Basic residues" evidence="1">
    <location>
        <begin position="1"/>
        <end position="10"/>
    </location>
</feature>
<evidence type="ECO:0000256" key="1">
    <source>
        <dbReference type="SAM" id="MobiDB-lite"/>
    </source>
</evidence>
<dbReference type="AlphaFoldDB" id="A0A344UB79"/>
<reference evidence="2 3" key="1">
    <citation type="submission" date="2018-01" db="EMBL/GenBank/DDBJ databases">
        <title>Draft genome Sequence of streptomyces globosus LZH-48.</title>
        <authorList>
            <person name="Ran K."/>
            <person name="Li Z."/>
            <person name="Wei S."/>
            <person name="Dong R."/>
        </authorList>
    </citation>
    <scope>NUCLEOTIDE SEQUENCE [LARGE SCALE GENOMIC DNA]</scope>
    <source>
        <strain evidence="2 3">LZH-48</strain>
        <plasmid evidence="2 3">unnamed2</plasmid>
    </source>
</reference>
<dbReference type="RefSeq" id="WP_114059311.1">
    <property type="nucleotide sequence ID" value="NZ_CP030864.1"/>
</dbReference>
<dbReference type="KEGG" id="sgz:C0216_32185"/>
<feature type="compositionally biased region" description="Basic residues" evidence="1">
    <location>
        <begin position="39"/>
        <end position="48"/>
    </location>
</feature>
<sequence>MPHSTTRRRTAIAAVAQAPSPGARARAGGARTRAPYTGARKHTRRTCARRGEPGRREVAGHGAS</sequence>
<keyword evidence="2" id="KW-0614">Plasmid</keyword>
<accession>A0A344UB79</accession>
<protein>
    <submittedName>
        <fullName evidence="2">Uncharacterized protein</fullName>
    </submittedName>
</protein>
<keyword evidence="3" id="KW-1185">Reference proteome</keyword>
<proteinExistence type="predicted"/>
<feature type="compositionally biased region" description="Basic and acidic residues" evidence="1">
    <location>
        <begin position="49"/>
        <end position="64"/>
    </location>
</feature>
<geneLocation type="plasmid" evidence="2 3">
    <name>unnamed2</name>
</geneLocation>
<gene>
    <name evidence="2" type="ORF">C0216_32185</name>
</gene>
<evidence type="ECO:0000313" key="2">
    <source>
        <dbReference type="EMBL" id="AXE28150.1"/>
    </source>
</evidence>
<feature type="region of interest" description="Disordered" evidence="1">
    <location>
        <begin position="1"/>
        <end position="64"/>
    </location>
</feature>
<dbReference type="EMBL" id="CP030864">
    <property type="protein sequence ID" value="AXE28150.1"/>
    <property type="molecule type" value="Genomic_DNA"/>
</dbReference>
<organism evidence="2 3">
    <name type="scientific">Streptomyces globosus</name>
    <dbReference type="NCBI Taxonomy" id="68209"/>
    <lineage>
        <taxon>Bacteria</taxon>
        <taxon>Bacillati</taxon>
        <taxon>Actinomycetota</taxon>
        <taxon>Actinomycetes</taxon>
        <taxon>Kitasatosporales</taxon>
        <taxon>Streptomycetaceae</taxon>
        <taxon>Streptomyces</taxon>
    </lineage>
</organism>